<proteinExistence type="predicted"/>
<dbReference type="AlphaFoldDB" id="A0AAN8BVE5"/>
<feature type="compositionally biased region" description="Pro residues" evidence="1">
    <location>
        <begin position="79"/>
        <end position="98"/>
    </location>
</feature>
<sequence length="117" mass="12317">MAGETQSALGMLSETPGLLLRGGQFDETGMSPPALTYFPHLPHLSRPTRPSPTLPHDHHPPTPGTAVPGGCRVTDGIHQPPPLALPSPPYCTSPPARPPRWRSGGPDQCHSVSLEPG</sequence>
<dbReference type="Proteomes" id="UP001335648">
    <property type="component" value="Unassembled WGS sequence"/>
</dbReference>
<accession>A0AAN8BVE5</accession>
<reference evidence="2 3" key="1">
    <citation type="journal article" date="2023" name="Mol. Biol. Evol.">
        <title>Genomics of Secondarily Temperate Adaptation in the Only Non-Antarctic Icefish.</title>
        <authorList>
            <person name="Rivera-Colon A.G."/>
            <person name="Rayamajhi N."/>
            <person name="Minhas B.F."/>
            <person name="Madrigal G."/>
            <person name="Bilyk K.T."/>
            <person name="Yoon V."/>
            <person name="Hune M."/>
            <person name="Gregory S."/>
            <person name="Cheng C.H.C."/>
            <person name="Catchen J.M."/>
        </authorList>
    </citation>
    <scope>NUCLEOTIDE SEQUENCE [LARGE SCALE GENOMIC DNA]</scope>
    <source>
        <strain evidence="2">JC2023a</strain>
    </source>
</reference>
<gene>
    <name evidence="2" type="ORF">CesoFtcFv8_012557</name>
</gene>
<evidence type="ECO:0000313" key="2">
    <source>
        <dbReference type="EMBL" id="KAK5892150.1"/>
    </source>
</evidence>
<evidence type="ECO:0000256" key="1">
    <source>
        <dbReference type="SAM" id="MobiDB-lite"/>
    </source>
</evidence>
<evidence type="ECO:0000313" key="3">
    <source>
        <dbReference type="Proteomes" id="UP001335648"/>
    </source>
</evidence>
<keyword evidence="3" id="KW-1185">Reference proteome</keyword>
<protein>
    <submittedName>
        <fullName evidence="2">Uncharacterized protein</fullName>
    </submittedName>
</protein>
<dbReference type="EMBL" id="JAULUE010002055">
    <property type="protein sequence ID" value="KAK5892150.1"/>
    <property type="molecule type" value="Genomic_DNA"/>
</dbReference>
<organism evidence="2 3">
    <name type="scientific">Champsocephalus esox</name>
    <name type="common">pike icefish</name>
    <dbReference type="NCBI Taxonomy" id="159716"/>
    <lineage>
        <taxon>Eukaryota</taxon>
        <taxon>Metazoa</taxon>
        <taxon>Chordata</taxon>
        <taxon>Craniata</taxon>
        <taxon>Vertebrata</taxon>
        <taxon>Euteleostomi</taxon>
        <taxon>Actinopterygii</taxon>
        <taxon>Neopterygii</taxon>
        <taxon>Teleostei</taxon>
        <taxon>Neoteleostei</taxon>
        <taxon>Acanthomorphata</taxon>
        <taxon>Eupercaria</taxon>
        <taxon>Perciformes</taxon>
        <taxon>Notothenioidei</taxon>
        <taxon>Channichthyidae</taxon>
        <taxon>Champsocephalus</taxon>
    </lineage>
</organism>
<name>A0AAN8BVE5_9TELE</name>
<feature type="region of interest" description="Disordered" evidence="1">
    <location>
        <begin position="20"/>
        <end position="117"/>
    </location>
</feature>
<comment type="caution">
    <text evidence="2">The sequence shown here is derived from an EMBL/GenBank/DDBJ whole genome shotgun (WGS) entry which is preliminary data.</text>
</comment>